<organism evidence="2 3">
    <name type="scientific">Candidatus Taylorbacteria bacterium RIFCSPHIGHO2_02_FULL_43_32b</name>
    <dbReference type="NCBI Taxonomy" id="1802306"/>
    <lineage>
        <taxon>Bacteria</taxon>
        <taxon>Candidatus Tayloriibacteriota</taxon>
    </lineage>
</organism>
<accession>A0A1G2MK17</accession>
<dbReference type="CDD" id="cd00077">
    <property type="entry name" value="HDc"/>
    <property type="match status" value="1"/>
</dbReference>
<name>A0A1G2MK17_9BACT</name>
<evidence type="ECO:0000259" key="1">
    <source>
        <dbReference type="PROSITE" id="PS51831"/>
    </source>
</evidence>
<dbReference type="STRING" id="1802306.A3C72_00500"/>
<reference evidence="2 3" key="1">
    <citation type="journal article" date="2016" name="Nat. Commun.">
        <title>Thousands of microbial genomes shed light on interconnected biogeochemical processes in an aquifer system.</title>
        <authorList>
            <person name="Anantharaman K."/>
            <person name="Brown C.T."/>
            <person name="Hug L.A."/>
            <person name="Sharon I."/>
            <person name="Castelle C.J."/>
            <person name="Probst A.J."/>
            <person name="Thomas B.C."/>
            <person name="Singh A."/>
            <person name="Wilkins M.J."/>
            <person name="Karaoz U."/>
            <person name="Brodie E.L."/>
            <person name="Williams K.H."/>
            <person name="Hubbard S.S."/>
            <person name="Banfield J.F."/>
        </authorList>
    </citation>
    <scope>NUCLEOTIDE SEQUENCE [LARGE SCALE GENOMIC DNA]</scope>
</reference>
<dbReference type="EMBL" id="MHRK01000032">
    <property type="protein sequence ID" value="OHA23509.1"/>
    <property type="molecule type" value="Genomic_DNA"/>
</dbReference>
<dbReference type="InterPro" id="IPR003607">
    <property type="entry name" value="HD/PDEase_dom"/>
</dbReference>
<dbReference type="AlphaFoldDB" id="A0A1G2MK17"/>
<sequence length="360" mass="40533">MGVIDMNAKKLREIYGSLKHIRTEDKQARRRFRQEEDENIFVILDGDSFCERPFAIDHDNKLMPSKALRRAGDKTQVFTDPMNLHIRNRASHTNEVVGLATCVGGILGLNTDLCRAIALGHDLGHTPFGHSGEKFISKVTGKHFEHNIFASVLLQSIERSGRGLNLTHQVLTGIVNHSGVPENMDELNTVSPEASVVRLVDKIAYILADWNDIARTSFHCPEIVALRPMIEELGRDQRNREAMLIHSLCLESAKCGKITFAQCNAGKIFSSIRSQMKKLYPLMNCGNSGDLLGRVYELIERKVPDVQPEIALALMTDHEVLCLVRNQTFSVANLYQTSLGEIIPFIRGRRFDFTNPDLNW</sequence>
<dbReference type="Proteomes" id="UP000177130">
    <property type="component" value="Unassembled WGS sequence"/>
</dbReference>
<proteinExistence type="predicted"/>
<dbReference type="InterPro" id="IPR006674">
    <property type="entry name" value="HD_domain"/>
</dbReference>
<dbReference type="SMART" id="SM00471">
    <property type="entry name" value="HDc"/>
    <property type="match status" value="1"/>
</dbReference>
<comment type="caution">
    <text evidence="2">The sequence shown here is derived from an EMBL/GenBank/DDBJ whole genome shotgun (WGS) entry which is preliminary data.</text>
</comment>
<protein>
    <recommendedName>
        <fullName evidence="1">HD domain-containing protein</fullName>
    </recommendedName>
</protein>
<gene>
    <name evidence="2" type="ORF">A3C72_00500</name>
</gene>
<evidence type="ECO:0000313" key="2">
    <source>
        <dbReference type="EMBL" id="OHA23509.1"/>
    </source>
</evidence>
<dbReference type="SUPFAM" id="SSF109604">
    <property type="entry name" value="HD-domain/PDEase-like"/>
    <property type="match status" value="1"/>
</dbReference>
<feature type="domain" description="HD" evidence="1">
    <location>
        <begin position="89"/>
        <end position="206"/>
    </location>
</feature>
<evidence type="ECO:0000313" key="3">
    <source>
        <dbReference type="Proteomes" id="UP000177130"/>
    </source>
</evidence>
<dbReference type="Gene3D" id="1.10.3210.10">
    <property type="entry name" value="Hypothetical protein af1432"/>
    <property type="match status" value="1"/>
</dbReference>
<dbReference type="Pfam" id="PF01966">
    <property type="entry name" value="HD"/>
    <property type="match status" value="1"/>
</dbReference>
<dbReference type="PROSITE" id="PS51831">
    <property type="entry name" value="HD"/>
    <property type="match status" value="1"/>
</dbReference>